<evidence type="ECO:0008006" key="4">
    <source>
        <dbReference type="Google" id="ProtNLM"/>
    </source>
</evidence>
<feature type="region of interest" description="Disordered" evidence="1">
    <location>
        <begin position="552"/>
        <end position="602"/>
    </location>
</feature>
<feature type="compositionally biased region" description="Basic residues" evidence="1">
    <location>
        <begin position="857"/>
        <end position="866"/>
    </location>
</feature>
<feature type="compositionally biased region" description="Acidic residues" evidence="1">
    <location>
        <begin position="346"/>
        <end position="361"/>
    </location>
</feature>
<feature type="compositionally biased region" description="Basic and acidic residues" evidence="1">
    <location>
        <begin position="867"/>
        <end position="881"/>
    </location>
</feature>
<feature type="region of interest" description="Disordered" evidence="1">
    <location>
        <begin position="257"/>
        <end position="282"/>
    </location>
</feature>
<organism evidence="2">
    <name type="scientific">Oryza brachyantha</name>
    <name type="common">malo sina</name>
    <dbReference type="NCBI Taxonomy" id="4533"/>
    <lineage>
        <taxon>Eukaryota</taxon>
        <taxon>Viridiplantae</taxon>
        <taxon>Streptophyta</taxon>
        <taxon>Embryophyta</taxon>
        <taxon>Tracheophyta</taxon>
        <taxon>Spermatophyta</taxon>
        <taxon>Magnoliopsida</taxon>
        <taxon>Liliopsida</taxon>
        <taxon>Poales</taxon>
        <taxon>Poaceae</taxon>
        <taxon>BOP clade</taxon>
        <taxon>Oryzoideae</taxon>
        <taxon>Oryzeae</taxon>
        <taxon>Oryzinae</taxon>
        <taxon>Oryza</taxon>
    </lineage>
</organism>
<keyword evidence="3" id="KW-1185">Reference proteome</keyword>
<dbReference type="HOGENOM" id="CLU_296545_0_0_1"/>
<feature type="compositionally biased region" description="Basic residues" evidence="1">
    <location>
        <begin position="909"/>
        <end position="920"/>
    </location>
</feature>
<proteinExistence type="predicted"/>
<feature type="compositionally biased region" description="Low complexity" evidence="1">
    <location>
        <begin position="467"/>
        <end position="480"/>
    </location>
</feature>
<dbReference type="Gramene" id="OB09G10240.1">
    <property type="protein sequence ID" value="OB09G10240.1"/>
    <property type="gene ID" value="OB09G10240"/>
</dbReference>
<name>J3MVJ6_ORYBR</name>
<feature type="region of interest" description="Disordered" evidence="1">
    <location>
        <begin position="854"/>
        <end position="920"/>
    </location>
</feature>
<dbReference type="AlphaFoldDB" id="J3MVJ6"/>
<feature type="compositionally biased region" description="Basic residues" evidence="1">
    <location>
        <begin position="481"/>
        <end position="491"/>
    </location>
</feature>
<feature type="compositionally biased region" description="Basic and acidic residues" evidence="1">
    <location>
        <begin position="579"/>
        <end position="591"/>
    </location>
</feature>
<evidence type="ECO:0000313" key="2">
    <source>
        <dbReference type="EnsemblPlants" id="OB09G10240.1"/>
    </source>
</evidence>
<reference evidence="2" key="2">
    <citation type="submission" date="2013-04" db="UniProtKB">
        <authorList>
            <consortium name="EnsemblPlants"/>
        </authorList>
    </citation>
    <scope>IDENTIFICATION</scope>
</reference>
<reference evidence="2" key="1">
    <citation type="journal article" date="2013" name="Nat. Commun.">
        <title>Whole-genome sequencing of Oryza brachyantha reveals mechanisms underlying Oryza genome evolution.</title>
        <authorList>
            <person name="Chen J."/>
            <person name="Huang Q."/>
            <person name="Gao D."/>
            <person name="Wang J."/>
            <person name="Lang Y."/>
            <person name="Liu T."/>
            <person name="Li B."/>
            <person name="Bai Z."/>
            <person name="Luis Goicoechea J."/>
            <person name="Liang C."/>
            <person name="Chen C."/>
            <person name="Zhang W."/>
            <person name="Sun S."/>
            <person name="Liao Y."/>
            <person name="Zhang X."/>
            <person name="Yang L."/>
            <person name="Song C."/>
            <person name="Wang M."/>
            <person name="Shi J."/>
            <person name="Liu G."/>
            <person name="Liu J."/>
            <person name="Zhou H."/>
            <person name="Zhou W."/>
            <person name="Yu Q."/>
            <person name="An N."/>
            <person name="Chen Y."/>
            <person name="Cai Q."/>
            <person name="Wang B."/>
            <person name="Liu B."/>
            <person name="Min J."/>
            <person name="Huang Y."/>
            <person name="Wu H."/>
            <person name="Li Z."/>
            <person name="Zhang Y."/>
            <person name="Yin Y."/>
            <person name="Song W."/>
            <person name="Jiang J."/>
            <person name="Jackson S.A."/>
            <person name="Wing R.A."/>
            <person name="Wang J."/>
            <person name="Chen M."/>
        </authorList>
    </citation>
    <scope>NUCLEOTIDE SEQUENCE [LARGE SCALE GENOMIC DNA]</scope>
    <source>
        <strain evidence="2">cv. IRGC 101232</strain>
    </source>
</reference>
<protein>
    <recommendedName>
        <fullName evidence="4">Aminotransferase-like plant mobile domain-containing protein</fullName>
    </recommendedName>
</protein>
<dbReference type="Proteomes" id="UP000006038">
    <property type="component" value="Chromosome 9"/>
</dbReference>
<feature type="compositionally biased region" description="Polar residues" evidence="1">
    <location>
        <begin position="270"/>
        <end position="282"/>
    </location>
</feature>
<feature type="region of interest" description="Disordered" evidence="1">
    <location>
        <begin position="457"/>
        <end position="491"/>
    </location>
</feature>
<dbReference type="EnsemblPlants" id="OB09G10240.1">
    <property type="protein sequence ID" value="OB09G10240.1"/>
    <property type="gene ID" value="OB09G10240"/>
</dbReference>
<sequence>MHCNQFETPRKSIDYMRCMGKTRVHRLKALEQQYLCEADYRFKTQVQVDWYNSVFLGRTNSLTEMKWVDWDYLQASTNPVAKQVIKMCIDKDVGGIMCLEKDWNEELIGQFFATVFFEETEDETEQQMRWLTEGEEYTMTMSQFATILGLDALDLNKPNIHAESPMSLEVVRTLYADRMPAGALGSTKGLLPHYDLLLKLLKTTISPKSGDKTALTSHHHTLLLRMRENAPPFSIMKYIWFVADCAHRSNKPILPKVSKAKGKSSALARPSTSQIPERPSSGSLSLFKKALSAIFGIYKKTTVKVKTKERKINQLLRESGHEIPFESEDESETPDASSSHSAPVDSDVDTKEEEYIEEGDEESKVPAAESSDEAESDEEEAEADEEDFKVEAEVVTRLGGDDRCPAAWLGRCGDSGVRKRLAAARGVRGFIGEGGTGYGRRSLETESATRQIRRRPLRRGGCGGAGSSPALQRRAGAGRRSGLRRGARAGPRRRMAHFLGLEDYYEEKHQAPKIESGEALKTLGVRGHTTHIPFDDRYIPYLGVRHHGAEAQASVQRHSSDGSRRPMASGDSYIPLAQRRVDGHTTGRGHDPSTSYTGPGNHGGRAVEYLGVEPLIAPAGHKLCANFSQCPEDTDDDTMGRYCIACVLYIFGSILFPDSGGDMVSWMWLPLLADWDEAGSFAMCAEGQAQTQTLQVVFGYYRVDRGKNKKVTNWAYYHQDHIAVWDKLEANGVQDHAQHNRADFDAYLAWIGRTYRLVLRLALTLADIANDPEDVEELNEYDTCTRVGSTVETGPIRDRVARELLRTMNEAGVALGTAPGSEGESSALRTYVVHCRVYNNDVVRWRHDLVVGQMMSSKHRNAKRRNKETTKRERMQRERRTSRSKTMRPMTRRDRRTPSSSGNPSWRTPHSRHRQSLRHRQVRLDHSVGEHWPRIGGTLPMGLELGVGGVPLPTKSKFSANAFGAVAMHNSARCVGVESCAMSAGRRAWPPHWQGLITNFPCVFMDNLIGANLKAYFG</sequence>
<evidence type="ECO:0000256" key="1">
    <source>
        <dbReference type="SAM" id="MobiDB-lite"/>
    </source>
</evidence>
<accession>J3MVJ6</accession>
<feature type="region of interest" description="Disordered" evidence="1">
    <location>
        <begin position="316"/>
        <end position="389"/>
    </location>
</feature>
<evidence type="ECO:0000313" key="3">
    <source>
        <dbReference type="Proteomes" id="UP000006038"/>
    </source>
</evidence>
<feature type="compositionally biased region" description="Acidic residues" evidence="1">
    <location>
        <begin position="370"/>
        <end position="388"/>
    </location>
</feature>